<dbReference type="RefSeq" id="WP_163672563.1">
    <property type="nucleotide sequence ID" value="NZ_AP022570.1"/>
</dbReference>
<sequence>MWPASWTNGYQNAPAQHLDQARTLHLAEGTLMALLRCRDRAAMDDLVEGARSACLSPYAVAAALVSVIAGDSAPDSQDPAHVLVRQRWGALLGL</sequence>
<dbReference type="EMBL" id="AP022570">
    <property type="protein sequence ID" value="BBX49659.1"/>
    <property type="molecule type" value="Genomic_DNA"/>
</dbReference>
<evidence type="ECO:0000313" key="1">
    <source>
        <dbReference type="EMBL" id="BBX49659.1"/>
    </source>
</evidence>
<protein>
    <recommendedName>
        <fullName evidence="3">ANTAR domain-containing protein</fullName>
    </recommendedName>
</protein>
<gene>
    <name evidence="1" type="ORF">MPOR_06850</name>
</gene>
<dbReference type="Proteomes" id="UP000466785">
    <property type="component" value="Chromosome"/>
</dbReference>
<keyword evidence="2" id="KW-1185">Reference proteome</keyword>
<reference evidence="1 2" key="1">
    <citation type="journal article" date="2019" name="Emerg. Microbes Infect.">
        <title>Comprehensive subspecies identification of 175 nontuberculous mycobacteria species based on 7547 genomic profiles.</title>
        <authorList>
            <person name="Matsumoto Y."/>
            <person name="Kinjo T."/>
            <person name="Motooka D."/>
            <person name="Nabeya D."/>
            <person name="Jung N."/>
            <person name="Uechi K."/>
            <person name="Horii T."/>
            <person name="Iida T."/>
            <person name="Fujita J."/>
            <person name="Nakamura S."/>
        </authorList>
    </citation>
    <scope>NUCLEOTIDE SEQUENCE [LARGE SCALE GENOMIC DNA]</scope>
    <source>
        <strain evidence="1 2">JCM 12603</strain>
    </source>
</reference>
<evidence type="ECO:0000313" key="2">
    <source>
        <dbReference type="Proteomes" id="UP000466785"/>
    </source>
</evidence>
<accession>A0A6N4V5H1</accession>
<dbReference type="KEGG" id="mpof:MPOR_06850"/>
<organism evidence="1 2">
    <name type="scientific">Mycolicibacterium poriferae</name>
    <dbReference type="NCBI Taxonomy" id="39694"/>
    <lineage>
        <taxon>Bacteria</taxon>
        <taxon>Bacillati</taxon>
        <taxon>Actinomycetota</taxon>
        <taxon>Actinomycetes</taxon>
        <taxon>Mycobacteriales</taxon>
        <taxon>Mycobacteriaceae</taxon>
        <taxon>Mycolicibacterium</taxon>
    </lineage>
</organism>
<proteinExistence type="predicted"/>
<evidence type="ECO:0008006" key="3">
    <source>
        <dbReference type="Google" id="ProtNLM"/>
    </source>
</evidence>
<name>A0A6N4V5H1_9MYCO</name>
<dbReference type="AlphaFoldDB" id="A0A6N4V5H1"/>